<feature type="compositionally biased region" description="Basic and acidic residues" evidence="10">
    <location>
        <begin position="797"/>
        <end position="806"/>
    </location>
</feature>
<feature type="compositionally biased region" description="Polar residues" evidence="10">
    <location>
        <begin position="1040"/>
        <end position="1049"/>
    </location>
</feature>
<feature type="compositionally biased region" description="Basic and acidic residues" evidence="10">
    <location>
        <begin position="914"/>
        <end position="928"/>
    </location>
</feature>
<feature type="region of interest" description="Disordered" evidence="10">
    <location>
        <begin position="914"/>
        <end position="1049"/>
    </location>
</feature>
<accession>A0A9P6M9D4</accession>
<feature type="domain" description="Poly(A) RNA polymerase mitochondrial-like central palm" evidence="12">
    <location>
        <begin position="525"/>
        <end position="661"/>
    </location>
</feature>
<dbReference type="PANTHER" id="PTHR12271">
    <property type="entry name" value="POLY A POLYMERASE CID PAP -RELATED"/>
    <property type="match status" value="1"/>
</dbReference>
<comment type="subcellular location">
    <subcellularLocation>
        <location evidence="3">Cytoplasm</location>
    </subcellularLocation>
</comment>
<dbReference type="Pfam" id="PF22600">
    <property type="entry name" value="MTPAP-like_central"/>
    <property type="match status" value="1"/>
</dbReference>
<name>A0A9P6M9D4_9FUNG</name>
<dbReference type="Gene3D" id="1.10.1410.10">
    <property type="match status" value="1"/>
</dbReference>
<feature type="compositionally biased region" description="Polar residues" evidence="10">
    <location>
        <begin position="958"/>
        <end position="984"/>
    </location>
</feature>
<feature type="region of interest" description="Disordered" evidence="10">
    <location>
        <begin position="318"/>
        <end position="355"/>
    </location>
</feature>
<evidence type="ECO:0000259" key="11">
    <source>
        <dbReference type="Pfam" id="PF03828"/>
    </source>
</evidence>
<dbReference type="EC" id="2.7.7.19" evidence="5"/>
<protein>
    <recommendedName>
        <fullName evidence="5">polynucleotide adenylyltransferase</fullName>
        <ecNumber evidence="5">2.7.7.19</ecNumber>
    </recommendedName>
</protein>
<evidence type="ECO:0000313" key="13">
    <source>
        <dbReference type="EMBL" id="KAF9982133.1"/>
    </source>
</evidence>
<evidence type="ECO:0000256" key="1">
    <source>
        <dbReference type="ARBA" id="ARBA00001936"/>
    </source>
</evidence>
<comment type="cofactor">
    <cofactor evidence="2">
        <name>Mg(2+)</name>
        <dbReference type="ChEBI" id="CHEBI:18420"/>
    </cofactor>
</comment>
<dbReference type="AlphaFoldDB" id="A0A9P6M9D4"/>
<comment type="similarity">
    <text evidence="4">Belongs to the DNA polymerase type-B-like family.</text>
</comment>
<evidence type="ECO:0000256" key="5">
    <source>
        <dbReference type="ARBA" id="ARBA00012388"/>
    </source>
</evidence>
<dbReference type="InterPro" id="IPR043519">
    <property type="entry name" value="NT_sf"/>
</dbReference>
<proteinExistence type="inferred from homology"/>
<keyword evidence="9" id="KW-0460">Magnesium</keyword>
<dbReference type="InterPro" id="IPR002058">
    <property type="entry name" value="PAP_assoc"/>
</dbReference>
<feature type="region of interest" description="Disordered" evidence="10">
    <location>
        <begin position="416"/>
        <end position="467"/>
    </location>
</feature>
<dbReference type="Gene3D" id="3.30.460.10">
    <property type="entry name" value="Beta Polymerase, domain 2"/>
    <property type="match status" value="1"/>
</dbReference>
<evidence type="ECO:0000256" key="2">
    <source>
        <dbReference type="ARBA" id="ARBA00001946"/>
    </source>
</evidence>
<evidence type="ECO:0000259" key="12">
    <source>
        <dbReference type="Pfam" id="PF22600"/>
    </source>
</evidence>
<feature type="region of interest" description="Disordered" evidence="10">
    <location>
        <begin position="797"/>
        <end position="851"/>
    </location>
</feature>
<dbReference type="GO" id="GO:1990817">
    <property type="term" value="F:poly(A) RNA polymerase activity"/>
    <property type="evidence" value="ECO:0007669"/>
    <property type="project" value="UniProtKB-EC"/>
</dbReference>
<feature type="compositionally biased region" description="Polar residues" evidence="10">
    <location>
        <begin position="834"/>
        <end position="848"/>
    </location>
</feature>
<evidence type="ECO:0000256" key="9">
    <source>
        <dbReference type="ARBA" id="ARBA00022842"/>
    </source>
</evidence>
<keyword evidence="6" id="KW-0963">Cytoplasm</keyword>
<evidence type="ECO:0000256" key="4">
    <source>
        <dbReference type="ARBA" id="ARBA00008593"/>
    </source>
</evidence>
<dbReference type="GO" id="GO:0010605">
    <property type="term" value="P:negative regulation of macromolecule metabolic process"/>
    <property type="evidence" value="ECO:0007669"/>
    <property type="project" value="UniProtKB-ARBA"/>
</dbReference>
<dbReference type="GO" id="GO:0046872">
    <property type="term" value="F:metal ion binding"/>
    <property type="evidence" value="ECO:0007669"/>
    <property type="project" value="UniProtKB-KW"/>
</dbReference>
<dbReference type="GO" id="GO:0005737">
    <property type="term" value="C:cytoplasm"/>
    <property type="evidence" value="ECO:0007669"/>
    <property type="project" value="UniProtKB-SubCell"/>
</dbReference>
<sequence length="1049" mass="118838">MWEHIPGMVPYLRKDINGSRARLDQFEKIRNKYDPEDMFMNATFAVAVAQEHSMQPHLAEQGQSQDRARDGPLDHHSPGLPGAVVGSLEQDLMFSGAHRSHSPFPPPFMHPNLMHLMQQTHLQQQQQHAFLLQQQQQLYGQPFCGSQEHVPQDMRQDQDRAAFEAGGSTTENNGPQGDRHLSQDRHQSLLDNHAVGSPQLGQAAPHSMTQAPIPSIFNMQNIHGPPGPSMAPMHAHFMAMNGMTPPPPGFGLFPMHAMQGPPLFQAPFTHQSHQQLPPPSSPQLHHPHQMFMHQHVLQHSDHQHQQMHQLHPNVHLSPQFTPNNLDMGYLSQNEGLRSSSGLASDQPSEAGTLQEDQIKNIESQITQLLFKSDASTSVEGVSQDSATAHAERSSRPASTQCLTVQEIEEAQIKDLQNQGRRASLTDSTSPIPPPQSRSNTPAIKHMNDGGSDPGAETPLEKNPESSAQQLPTMLENCFQKPSPDSAAQRYESLVEKVSSAVREIDLYSDRRYDPHRPPARVFALITRDAKNLNQELKPKPEEEKWKLALLQRLTAIANEVFGQAEVKPFGSTGNGLALANADMDVCVFLNMPKGSQEVSPVEFVERLGDRLERDNEFQNILQLKRARVPIVKLNHVNGIACDIGYQNDLAIWNTHLLWTYCRIDERMREMVVVIKTWAKRRKINNPYMGSLSSYAYVLLVIHVLQRCEVLPNLQSIVPGNGKIPYWDCQEFNRYFFDDLSNLSQYWKPTPESLKQSVGELLYEFFRYFASEFRYITHVVSIRCGRLLTKEAKEWTKEQQQHQRHQQEQQQQEHQQQEHQQQQEQQQEHFDHPETSPSESTQPEGQTPMDTKPTVRNRYLFCIEDPFELDHNVGRPVDRNSLFTIRGEFMRAAKLLSKNGDGAISRLCQEREVLTTHERGRNGNNDHGDAASTTTATRDKQQYHQHQHHQHHQKKDTRAGTNPDNHTVSDSQGSRRGSTSGNRLTTAFPIGEERTKEDDGSTQAQTNQGSLDNNTVRMTSSGNGSSDRPRSGRRSFNRRPTNSNEPKYFT</sequence>
<feature type="compositionally biased region" description="Basic residues" evidence="10">
    <location>
        <begin position="942"/>
        <end position="954"/>
    </location>
</feature>
<comment type="caution">
    <text evidence="13">The sequence shown here is derived from an EMBL/GenBank/DDBJ whole genome shotgun (WGS) entry which is preliminary data.</text>
</comment>
<dbReference type="PANTHER" id="PTHR12271:SF40">
    <property type="entry name" value="POLY(A) RNA POLYMERASE GLD2"/>
    <property type="match status" value="1"/>
</dbReference>
<keyword evidence="7" id="KW-0808">Transferase</keyword>
<organism evidence="13 14">
    <name type="scientific">Modicella reniformis</name>
    <dbReference type="NCBI Taxonomy" id="1440133"/>
    <lineage>
        <taxon>Eukaryota</taxon>
        <taxon>Fungi</taxon>
        <taxon>Fungi incertae sedis</taxon>
        <taxon>Mucoromycota</taxon>
        <taxon>Mortierellomycotina</taxon>
        <taxon>Mortierellomycetes</taxon>
        <taxon>Mortierellales</taxon>
        <taxon>Mortierellaceae</taxon>
        <taxon>Modicella</taxon>
    </lineage>
</organism>
<evidence type="ECO:0000256" key="8">
    <source>
        <dbReference type="ARBA" id="ARBA00022723"/>
    </source>
</evidence>
<dbReference type="Pfam" id="PF03828">
    <property type="entry name" value="PAP_assoc"/>
    <property type="match status" value="1"/>
</dbReference>
<feature type="region of interest" description="Disordered" evidence="10">
    <location>
        <begin position="53"/>
        <end position="84"/>
    </location>
</feature>
<evidence type="ECO:0000256" key="3">
    <source>
        <dbReference type="ARBA" id="ARBA00004496"/>
    </source>
</evidence>
<reference evidence="13" key="1">
    <citation type="journal article" date="2020" name="Fungal Divers.">
        <title>Resolving the Mortierellaceae phylogeny through synthesis of multi-gene phylogenetics and phylogenomics.</title>
        <authorList>
            <person name="Vandepol N."/>
            <person name="Liber J."/>
            <person name="Desiro A."/>
            <person name="Na H."/>
            <person name="Kennedy M."/>
            <person name="Barry K."/>
            <person name="Grigoriev I.V."/>
            <person name="Miller A.N."/>
            <person name="O'Donnell K."/>
            <person name="Stajich J.E."/>
            <person name="Bonito G."/>
        </authorList>
    </citation>
    <scope>NUCLEOTIDE SEQUENCE</scope>
    <source>
        <strain evidence="13">MES-2147</strain>
    </source>
</reference>
<dbReference type="EMBL" id="JAAAHW010003618">
    <property type="protein sequence ID" value="KAF9982133.1"/>
    <property type="molecule type" value="Genomic_DNA"/>
</dbReference>
<dbReference type="OrthoDB" id="407432at2759"/>
<evidence type="ECO:0000256" key="10">
    <source>
        <dbReference type="SAM" id="MobiDB-lite"/>
    </source>
</evidence>
<dbReference type="SUPFAM" id="SSF81301">
    <property type="entry name" value="Nucleotidyltransferase"/>
    <property type="match status" value="1"/>
</dbReference>
<comment type="cofactor">
    <cofactor evidence="1">
        <name>Mn(2+)</name>
        <dbReference type="ChEBI" id="CHEBI:29035"/>
    </cofactor>
</comment>
<feature type="compositionally biased region" description="Polar residues" evidence="10">
    <location>
        <begin position="1000"/>
        <end position="1018"/>
    </location>
</feature>
<gene>
    <name evidence="13" type="ORF">BGZ65_003194</name>
</gene>
<evidence type="ECO:0000256" key="6">
    <source>
        <dbReference type="ARBA" id="ARBA00022490"/>
    </source>
</evidence>
<dbReference type="SUPFAM" id="SSF81631">
    <property type="entry name" value="PAP/OAS1 substrate-binding domain"/>
    <property type="match status" value="1"/>
</dbReference>
<feature type="region of interest" description="Disordered" evidence="10">
    <location>
        <begin position="380"/>
        <end position="400"/>
    </location>
</feature>
<dbReference type="GO" id="GO:0031123">
    <property type="term" value="P:RNA 3'-end processing"/>
    <property type="evidence" value="ECO:0007669"/>
    <property type="project" value="TreeGrafter"/>
</dbReference>
<feature type="domain" description="PAP-associated" evidence="11">
    <location>
        <begin position="756"/>
        <end position="800"/>
    </location>
</feature>
<dbReference type="InterPro" id="IPR054708">
    <property type="entry name" value="MTPAP-like_central"/>
</dbReference>
<feature type="compositionally biased region" description="Low complexity" evidence="10">
    <location>
        <begin position="807"/>
        <end position="824"/>
    </location>
</feature>
<feature type="compositionally biased region" description="Polar residues" evidence="10">
    <location>
        <begin position="416"/>
        <end position="429"/>
    </location>
</feature>
<evidence type="ECO:0000256" key="7">
    <source>
        <dbReference type="ARBA" id="ARBA00022679"/>
    </source>
</evidence>
<feature type="compositionally biased region" description="Basic and acidic residues" evidence="10">
    <location>
        <begin position="66"/>
        <end position="77"/>
    </location>
</feature>
<keyword evidence="14" id="KW-1185">Reference proteome</keyword>
<keyword evidence="8" id="KW-0479">Metal-binding</keyword>
<dbReference type="CDD" id="cd05402">
    <property type="entry name" value="NT_PAP_TUTase"/>
    <property type="match status" value="1"/>
</dbReference>
<dbReference type="Proteomes" id="UP000749646">
    <property type="component" value="Unassembled WGS sequence"/>
</dbReference>
<evidence type="ECO:0000313" key="14">
    <source>
        <dbReference type="Proteomes" id="UP000749646"/>
    </source>
</evidence>